<keyword evidence="2" id="KW-1185">Reference proteome</keyword>
<reference evidence="2" key="1">
    <citation type="submission" date="2016-06" db="EMBL/GenBank/DDBJ databases">
        <title>Parallel loss of symbiosis genes in relatives of nitrogen-fixing non-legume Parasponia.</title>
        <authorList>
            <person name="Van Velzen R."/>
            <person name="Holmer R."/>
            <person name="Bu F."/>
            <person name="Rutten L."/>
            <person name="Van Zeijl A."/>
            <person name="Liu W."/>
            <person name="Santuari L."/>
            <person name="Cao Q."/>
            <person name="Sharma T."/>
            <person name="Shen D."/>
            <person name="Roswanjaya Y."/>
            <person name="Wardhani T."/>
            <person name="Kalhor M.S."/>
            <person name="Jansen J."/>
            <person name="Van den Hoogen J."/>
            <person name="Gungor B."/>
            <person name="Hartog M."/>
            <person name="Hontelez J."/>
            <person name="Verver J."/>
            <person name="Yang W.-C."/>
            <person name="Schijlen E."/>
            <person name="Repin R."/>
            <person name="Schilthuizen M."/>
            <person name="Schranz E."/>
            <person name="Heidstra R."/>
            <person name="Miyata K."/>
            <person name="Fedorova E."/>
            <person name="Kohlen W."/>
            <person name="Bisseling T."/>
            <person name="Smit S."/>
            <person name="Geurts R."/>
        </authorList>
    </citation>
    <scope>NUCLEOTIDE SEQUENCE [LARGE SCALE GENOMIC DNA]</scope>
    <source>
        <strain evidence="2">cv. RG33-2</strain>
    </source>
</reference>
<proteinExistence type="predicted"/>
<comment type="caution">
    <text evidence="1">The sequence shown here is derived from an EMBL/GenBank/DDBJ whole genome shotgun (WGS) entry which is preliminary data.</text>
</comment>
<dbReference type="EMBL" id="JXTC01000035">
    <property type="protein sequence ID" value="PON96889.1"/>
    <property type="molecule type" value="Genomic_DNA"/>
</dbReference>
<dbReference type="Proteomes" id="UP000237000">
    <property type="component" value="Unassembled WGS sequence"/>
</dbReference>
<organism evidence="1 2">
    <name type="scientific">Trema orientale</name>
    <name type="common">Charcoal tree</name>
    <name type="synonym">Celtis orientalis</name>
    <dbReference type="NCBI Taxonomy" id="63057"/>
    <lineage>
        <taxon>Eukaryota</taxon>
        <taxon>Viridiplantae</taxon>
        <taxon>Streptophyta</taxon>
        <taxon>Embryophyta</taxon>
        <taxon>Tracheophyta</taxon>
        <taxon>Spermatophyta</taxon>
        <taxon>Magnoliopsida</taxon>
        <taxon>eudicotyledons</taxon>
        <taxon>Gunneridae</taxon>
        <taxon>Pentapetalae</taxon>
        <taxon>rosids</taxon>
        <taxon>fabids</taxon>
        <taxon>Rosales</taxon>
        <taxon>Cannabaceae</taxon>
        <taxon>Trema</taxon>
    </lineage>
</organism>
<name>A0A2P5FGH3_TREOI</name>
<sequence>MKNRSRRREVSRLLARVVSRDRSRSSHLLLLWLWYRRDEVGQSVRAAELNGGVVVHHGGFLRRVVSAQPEPHSPRRISNLGRPLPPRPLPDAAELLVGVGRRSSSTSSSTVRVGFNGSPVSGALHGGSLPDVCGEEAGLTGARLDVDLVHVTLHPLAAQELALFVAGGVGGVRVRDGYPYDPRRGGA</sequence>
<evidence type="ECO:0000313" key="2">
    <source>
        <dbReference type="Proteomes" id="UP000237000"/>
    </source>
</evidence>
<gene>
    <name evidence="1" type="ORF">TorRG33x02_072680</name>
</gene>
<accession>A0A2P5FGH3</accession>
<dbReference type="AlphaFoldDB" id="A0A2P5FGH3"/>
<evidence type="ECO:0000313" key="1">
    <source>
        <dbReference type="EMBL" id="PON96889.1"/>
    </source>
</evidence>
<dbReference type="InParanoid" id="A0A2P5FGH3"/>
<protein>
    <submittedName>
        <fullName evidence="1">Uncharacterized protein</fullName>
    </submittedName>
</protein>